<comment type="similarity">
    <text evidence="1 7">Belongs to the cytochrome P450 family.</text>
</comment>
<evidence type="ECO:0000313" key="9">
    <source>
        <dbReference type="Proteomes" id="UP000334990"/>
    </source>
</evidence>
<dbReference type="PANTHER" id="PTHR46696:SF6">
    <property type="entry name" value="P450, PUTATIVE (EUROFUNG)-RELATED"/>
    <property type="match status" value="1"/>
</dbReference>
<evidence type="ECO:0000256" key="5">
    <source>
        <dbReference type="ARBA" id="ARBA00023004"/>
    </source>
</evidence>
<dbReference type="InterPro" id="IPR036396">
    <property type="entry name" value="Cyt_P450_sf"/>
</dbReference>
<dbReference type="GO" id="GO:0005506">
    <property type="term" value="F:iron ion binding"/>
    <property type="evidence" value="ECO:0007669"/>
    <property type="project" value="InterPro"/>
</dbReference>
<evidence type="ECO:0000256" key="4">
    <source>
        <dbReference type="ARBA" id="ARBA00023002"/>
    </source>
</evidence>
<dbReference type="InterPro" id="IPR017972">
    <property type="entry name" value="Cyt_P450_CS"/>
</dbReference>
<dbReference type="Pfam" id="PF00067">
    <property type="entry name" value="p450"/>
    <property type="match status" value="1"/>
</dbReference>
<dbReference type="SUPFAM" id="SSF48264">
    <property type="entry name" value="Cytochrome P450"/>
    <property type="match status" value="1"/>
</dbReference>
<dbReference type="InterPro" id="IPR001128">
    <property type="entry name" value="Cyt_P450"/>
</dbReference>
<dbReference type="CDD" id="cd11035">
    <property type="entry name" value="P450cam-like"/>
    <property type="match status" value="1"/>
</dbReference>
<keyword evidence="2 7" id="KW-0349">Heme</keyword>
<dbReference type="OrthoDB" id="3599725at2"/>
<organism evidence="8 9">
    <name type="scientific">Acrocarpospora corrugata</name>
    <dbReference type="NCBI Taxonomy" id="35763"/>
    <lineage>
        <taxon>Bacteria</taxon>
        <taxon>Bacillati</taxon>
        <taxon>Actinomycetota</taxon>
        <taxon>Actinomycetes</taxon>
        <taxon>Streptosporangiales</taxon>
        <taxon>Streptosporangiaceae</taxon>
        <taxon>Acrocarpospora</taxon>
    </lineage>
</organism>
<evidence type="ECO:0000313" key="8">
    <source>
        <dbReference type="EMBL" id="GES05820.1"/>
    </source>
</evidence>
<proteinExistence type="inferred from homology"/>
<keyword evidence="3 7" id="KW-0479">Metal-binding</keyword>
<keyword evidence="5 7" id="KW-0408">Iron</keyword>
<dbReference type="AlphaFoldDB" id="A0A5M3WC49"/>
<evidence type="ECO:0000256" key="7">
    <source>
        <dbReference type="RuleBase" id="RU000461"/>
    </source>
</evidence>
<dbReference type="PRINTS" id="PR00359">
    <property type="entry name" value="BP450"/>
</dbReference>
<dbReference type="RefSeq" id="WP_155341789.1">
    <property type="nucleotide sequence ID" value="NZ_BAAABN010000093.1"/>
</dbReference>
<dbReference type="GO" id="GO:0004497">
    <property type="term" value="F:monooxygenase activity"/>
    <property type="evidence" value="ECO:0007669"/>
    <property type="project" value="UniProtKB-KW"/>
</dbReference>
<keyword evidence="6 7" id="KW-0503">Monooxygenase</keyword>
<dbReference type="PANTHER" id="PTHR46696">
    <property type="entry name" value="P450, PUTATIVE (EUROFUNG)-RELATED"/>
    <property type="match status" value="1"/>
</dbReference>
<dbReference type="GO" id="GO:0020037">
    <property type="term" value="F:heme binding"/>
    <property type="evidence" value="ECO:0007669"/>
    <property type="project" value="InterPro"/>
</dbReference>
<accession>A0A5M3WC49</accession>
<evidence type="ECO:0000256" key="3">
    <source>
        <dbReference type="ARBA" id="ARBA00022723"/>
    </source>
</evidence>
<dbReference type="FunFam" id="1.10.630.10:FF:000018">
    <property type="entry name" value="Cytochrome P450 monooxygenase"/>
    <property type="match status" value="1"/>
</dbReference>
<keyword evidence="9" id="KW-1185">Reference proteome</keyword>
<reference evidence="8 9" key="1">
    <citation type="submission" date="2019-10" db="EMBL/GenBank/DDBJ databases">
        <title>Whole genome shotgun sequence of Acrocarpospora corrugata NBRC 13972.</title>
        <authorList>
            <person name="Ichikawa N."/>
            <person name="Kimura A."/>
            <person name="Kitahashi Y."/>
            <person name="Komaki H."/>
            <person name="Oguchi A."/>
        </authorList>
    </citation>
    <scope>NUCLEOTIDE SEQUENCE [LARGE SCALE GENOMIC DNA]</scope>
    <source>
        <strain evidence="8 9">NBRC 13972</strain>
    </source>
</reference>
<gene>
    <name evidence="8" type="ORF">Acor_78890</name>
</gene>
<name>A0A5M3WC49_9ACTN</name>
<dbReference type="InterPro" id="IPR002397">
    <property type="entry name" value="Cyt_P450_B"/>
</dbReference>
<dbReference type="GO" id="GO:0016705">
    <property type="term" value="F:oxidoreductase activity, acting on paired donors, with incorporation or reduction of molecular oxygen"/>
    <property type="evidence" value="ECO:0007669"/>
    <property type="project" value="InterPro"/>
</dbReference>
<evidence type="ECO:0000256" key="1">
    <source>
        <dbReference type="ARBA" id="ARBA00010617"/>
    </source>
</evidence>
<dbReference type="PRINTS" id="PR00385">
    <property type="entry name" value="P450"/>
</dbReference>
<protein>
    <submittedName>
        <fullName evidence="8">Cytochrome P450</fullName>
    </submittedName>
</protein>
<evidence type="ECO:0000256" key="2">
    <source>
        <dbReference type="ARBA" id="ARBA00022617"/>
    </source>
</evidence>
<dbReference type="EMBL" id="BLAD01000114">
    <property type="protein sequence ID" value="GES05820.1"/>
    <property type="molecule type" value="Genomic_DNA"/>
</dbReference>
<dbReference type="Gene3D" id="1.10.630.10">
    <property type="entry name" value="Cytochrome P450"/>
    <property type="match status" value="1"/>
</dbReference>
<keyword evidence="4 7" id="KW-0560">Oxidoreductase</keyword>
<evidence type="ECO:0000256" key="6">
    <source>
        <dbReference type="ARBA" id="ARBA00023033"/>
    </source>
</evidence>
<dbReference type="Proteomes" id="UP000334990">
    <property type="component" value="Unassembled WGS sequence"/>
</dbReference>
<dbReference type="PROSITE" id="PS00086">
    <property type="entry name" value="CYTOCHROME_P450"/>
    <property type="match status" value="1"/>
</dbReference>
<sequence>MPDIDFNPLGGVQPAGTVFARFDALRDQHAAFRSTFGRGFWVVSRYDRIVEICQDPGTFSSSAVSVLDPDPAYRWIPEMLDPPEHTVWRRLLGPLFSPAAVAARTETIRRQCAALVDSLAARGSCDFVTDFARVYPTTVFLELMGLPVEDLATFLAWEDAILHAPPTERAGRIEAMGQVIGYFRGVIAERRVEPRDDLISTALGWEIDGEPVPDRDLLDLCLLLFMAGLDTVTAQLSYAFWHLAGAEKDRARIVENSAVVTDAIEELLRAYSIVMPARKLTRDTEFHGCPMKAGEMVLLPLNQANRDPGVFTDPTQVDLDRPHNRHIAFGVGVHRCLGSHLARAEMSIALEEWHKRIPSYRIPEGAQALEHADLVLGLDTLPLVWD</sequence>
<comment type="caution">
    <text evidence="8">The sequence shown here is derived from an EMBL/GenBank/DDBJ whole genome shotgun (WGS) entry which is preliminary data.</text>
</comment>